<dbReference type="OrthoDB" id="564646at2759"/>
<dbReference type="FunFam" id="3.40.190.10:FF:000086">
    <property type="entry name" value="Probable porphobilinogen deaminase"/>
    <property type="match status" value="1"/>
</dbReference>
<evidence type="ECO:0000256" key="5">
    <source>
        <dbReference type="ARBA" id="ARBA00016519"/>
    </source>
</evidence>
<protein>
    <recommendedName>
        <fullName evidence="5">Porphobilinogen deaminase</fullName>
        <ecNumber evidence="4">2.5.1.61</ecNumber>
    </recommendedName>
    <alternativeName>
        <fullName evidence="10">Hydroxymethylbilane synthase</fullName>
    </alternativeName>
    <alternativeName>
        <fullName evidence="9">Pre-uroporphyrinogen synthase</fullName>
    </alternativeName>
</protein>
<evidence type="ECO:0000313" key="13">
    <source>
        <dbReference type="EMBL" id="KIO33599.1"/>
    </source>
</evidence>
<dbReference type="InterPro" id="IPR000860">
    <property type="entry name" value="HemC"/>
</dbReference>
<reference evidence="14" key="2">
    <citation type="submission" date="2015-01" db="EMBL/GenBank/DDBJ databases">
        <title>Evolutionary Origins and Diversification of the Mycorrhizal Mutualists.</title>
        <authorList>
            <consortium name="DOE Joint Genome Institute"/>
            <consortium name="Mycorrhizal Genomics Consortium"/>
            <person name="Kohler A."/>
            <person name="Kuo A."/>
            <person name="Nagy L.G."/>
            <person name="Floudas D."/>
            <person name="Copeland A."/>
            <person name="Barry K.W."/>
            <person name="Cichocki N."/>
            <person name="Veneault-Fourrey C."/>
            <person name="LaButti K."/>
            <person name="Lindquist E.A."/>
            <person name="Lipzen A."/>
            <person name="Lundell T."/>
            <person name="Morin E."/>
            <person name="Murat C."/>
            <person name="Riley R."/>
            <person name="Ohm R."/>
            <person name="Sun H."/>
            <person name="Tunlid A."/>
            <person name="Henrissat B."/>
            <person name="Grigoriev I.V."/>
            <person name="Hibbett D.S."/>
            <person name="Martin F."/>
        </authorList>
    </citation>
    <scope>NUCLEOTIDE SEQUENCE [LARGE SCALE GENOMIC DNA]</scope>
    <source>
        <strain evidence="14">MUT 4182</strain>
    </source>
</reference>
<name>A0A0C3QX65_9AGAM</name>
<keyword evidence="14" id="KW-1185">Reference proteome</keyword>
<proteinExistence type="inferred from homology"/>
<feature type="domain" description="Porphobilinogen deaminase N-terminal" evidence="12">
    <location>
        <begin position="21"/>
        <end position="169"/>
    </location>
</feature>
<gene>
    <name evidence="13" type="ORF">M407DRAFT_17561</name>
</gene>
<dbReference type="Gene3D" id="3.40.190.10">
    <property type="entry name" value="Periplasmic binding protein-like II"/>
    <property type="match status" value="1"/>
</dbReference>
<reference evidence="13 14" key="1">
    <citation type="submission" date="2014-04" db="EMBL/GenBank/DDBJ databases">
        <authorList>
            <consortium name="DOE Joint Genome Institute"/>
            <person name="Kuo A."/>
            <person name="Girlanda M."/>
            <person name="Perotto S."/>
            <person name="Kohler A."/>
            <person name="Nagy L.G."/>
            <person name="Floudas D."/>
            <person name="Copeland A."/>
            <person name="Barry K.W."/>
            <person name="Cichocki N."/>
            <person name="Veneault-Fourrey C."/>
            <person name="LaButti K."/>
            <person name="Lindquist E.A."/>
            <person name="Lipzen A."/>
            <person name="Lundell T."/>
            <person name="Morin E."/>
            <person name="Murat C."/>
            <person name="Sun H."/>
            <person name="Tunlid A."/>
            <person name="Henrissat B."/>
            <person name="Grigoriev I.V."/>
            <person name="Hibbett D.S."/>
            <person name="Martin F."/>
            <person name="Nordberg H.P."/>
            <person name="Cantor M.N."/>
            <person name="Hua S.X."/>
        </authorList>
    </citation>
    <scope>NUCLEOTIDE SEQUENCE [LARGE SCALE GENOMIC DNA]</scope>
    <source>
        <strain evidence="13 14">MUT 4182</strain>
    </source>
</reference>
<keyword evidence="7" id="KW-0350">Heme biosynthesis</keyword>
<evidence type="ECO:0000256" key="3">
    <source>
        <dbReference type="ARBA" id="ARBA00005638"/>
    </source>
</evidence>
<sequence>MNLNSSSELALTQTPAPRRYTIGSRASKLATIQAEIVLDALQKLHPEAIFNLEYMTTEGDKNQSQALYLLGGKALWTKELEVELLEGKIDLIVHSLKDVPTTLPPGCELGAILEREEPGDCLVMKQGLEYKSLDELPDGSVIGTSSVRRVAQLRRLYPKLQFADVRGNL</sequence>
<dbReference type="SUPFAM" id="SSF53850">
    <property type="entry name" value="Periplasmic binding protein-like II"/>
    <property type="match status" value="1"/>
</dbReference>
<evidence type="ECO:0000256" key="2">
    <source>
        <dbReference type="ARBA" id="ARBA00004735"/>
    </source>
</evidence>
<evidence type="ECO:0000256" key="1">
    <source>
        <dbReference type="ARBA" id="ARBA00002869"/>
    </source>
</evidence>
<evidence type="ECO:0000259" key="12">
    <source>
        <dbReference type="Pfam" id="PF01379"/>
    </source>
</evidence>
<dbReference type="PRINTS" id="PR00151">
    <property type="entry name" value="PORPHBDMNASE"/>
</dbReference>
<dbReference type="InterPro" id="IPR022417">
    <property type="entry name" value="Porphobilin_deaminase_N"/>
</dbReference>
<evidence type="ECO:0000256" key="6">
    <source>
        <dbReference type="ARBA" id="ARBA00022679"/>
    </source>
</evidence>
<dbReference type="PANTHER" id="PTHR11557:SF0">
    <property type="entry name" value="PORPHOBILINOGEN DEAMINASE"/>
    <property type="match status" value="1"/>
</dbReference>
<evidence type="ECO:0000256" key="7">
    <source>
        <dbReference type="ARBA" id="ARBA00023133"/>
    </source>
</evidence>
<evidence type="ECO:0000256" key="10">
    <source>
        <dbReference type="ARBA" id="ARBA00033064"/>
    </source>
</evidence>
<comment type="similarity">
    <text evidence="3">Belongs to the HMBS family.</text>
</comment>
<dbReference type="AlphaFoldDB" id="A0A0C3QX65"/>
<dbReference type="GO" id="GO:0004418">
    <property type="term" value="F:hydroxymethylbilane synthase activity"/>
    <property type="evidence" value="ECO:0007669"/>
    <property type="project" value="UniProtKB-EC"/>
</dbReference>
<keyword evidence="8" id="KW-0627">Porphyrin biosynthesis</keyword>
<comment type="catalytic activity">
    <reaction evidence="11">
        <text>4 porphobilinogen + H2O = hydroxymethylbilane + 4 NH4(+)</text>
        <dbReference type="Rhea" id="RHEA:13185"/>
        <dbReference type="ChEBI" id="CHEBI:15377"/>
        <dbReference type="ChEBI" id="CHEBI:28938"/>
        <dbReference type="ChEBI" id="CHEBI:57845"/>
        <dbReference type="ChEBI" id="CHEBI:58126"/>
        <dbReference type="EC" id="2.5.1.61"/>
    </reaction>
</comment>
<evidence type="ECO:0000313" key="14">
    <source>
        <dbReference type="Proteomes" id="UP000054248"/>
    </source>
</evidence>
<comment type="pathway">
    <text evidence="2">Porphyrin-containing compound metabolism; protoporphyrin-IX biosynthesis; coproporphyrinogen-III from 5-aminolevulinate: step 2/4.</text>
</comment>
<dbReference type="NCBIfam" id="TIGR00212">
    <property type="entry name" value="hemC"/>
    <property type="match status" value="1"/>
</dbReference>
<dbReference type="EC" id="2.5.1.61" evidence="4"/>
<dbReference type="GO" id="GO:0006783">
    <property type="term" value="P:heme biosynthetic process"/>
    <property type="evidence" value="ECO:0007669"/>
    <property type="project" value="UniProtKB-KW"/>
</dbReference>
<comment type="function">
    <text evidence="1">Tetrapolymerization of the monopyrrole PBG into the hydroxymethylbilane pre-uroporphyrinogen in several discrete steps.</text>
</comment>
<dbReference type="EMBL" id="KN822947">
    <property type="protein sequence ID" value="KIO33599.1"/>
    <property type="molecule type" value="Genomic_DNA"/>
</dbReference>
<dbReference type="PANTHER" id="PTHR11557">
    <property type="entry name" value="PORPHOBILINOGEN DEAMINASE"/>
    <property type="match status" value="1"/>
</dbReference>
<evidence type="ECO:0000256" key="11">
    <source>
        <dbReference type="ARBA" id="ARBA00048169"/>
    </source>
</evidence>
<accession>A0A0C3QX65</accession>
<organism evidence="13 14">
    <name type="scientific">Tulasnella calospora MUT 4182</name>
    <dbReference type="NCBI Taxonomy" id="1051891"/>
    <lineage>
        <taxon>Eukaryota</taxon>
        <taxon>Fungi</taxon>
        <taxon>Dikarya</taxon>
        <taxon>Basidiomycota</taxon>
        <taxon>Agaricomycotina</taxon>
        <taxon>Agaricomycetes</taxon>
        <taxon>Cantharellales</taxon>
        <taxon>Tulasnellaceae</taxon>
        <taxon>Tulasnella</taxon>
    </lineage>
</organism>
<dbReference type="Proteomes" id="UP000054248">
    <property type="component" value="Unassembled WGS sequence"/>
</dbReference>
<dbReference type="Pfam" id="PF01379">
    <property type="entry name" value="Porphobil_deam"/>
    <property type="match status" value="1"/>
</dbReference>
<evidence type="ECO:0000256" key="4">
    <source>
        <dbReference type="ARBA" id="ARBA00012655"/>
    </source>
</evidence>
<keyword evidence="6" id="KW-0808">Transferase</keyword>
<dbReference type="GO" id="GO:0005737">
    <property type="term" value="C:cytoplasm"/>
    <property type="evidence" value="ECO:0007669"/>
    <property type="project" value="TreeGrafter"/>
</dbReference>
<evidence type="ECO:0000256" key="9">
    <source>
        <dbReference type="ARBA" id="ARBA00030685"/>
    </source>
</evidence>
<dbReference type="HOGENOM" id="CLU_019704_2_1_1"/>
<evidence type="ECO:0000256" key="8">
    <source>
        <dbReference type="ARBA" id="ARBA00023244"/>
    </source>
</evidence>
<dbReference type="STRING" id="1051891.A0A0C3QX65"/>